<evidence type="ECO:0000256" key="1">
    <source>
        <dbReference type="SAM" id="MobiDB-lite"/>
    </source>
</evidence>
<reference evidence="3 4" key="1">
    <citation type="submission" date="2024-04" db="EMBL/GenBank/DDBJ databases">
        <title>Phyllosticta paracitricarpa is synonymous to the EU quarantine fungus P. citricarpa based on phylogenomic analyses.</title>
        <authorList>
            <consortium name="Lawrence Berkeley National Laboratory"/>
            <person name="Van Ingen-Buijs V.A."/>
            <person name="Van Westerhoven A.C."/>
            <person name="Haridas S."/>
            <person name="Skiadas P."/>
            <person name="Martin F."/>
            <person name="Groenewald J.Z."/>
            <person name="Crous P.W."/>
            <person name="Seidl M.F."/>
        </authorList>
    </citation>
    <scope>NUCLEOTIDE SEQUENCE [LARGE SCALE GENOMIC DNA]</scope>
    <source>
        <strain evidence="3 4">CBS 122670</strain>
    </source>
</reference>
<feature type="region of interest" description="Disordered" evidence="1">
    <location>
        <begin position="442"/>
        <end position="477"/>
    </location>
</feature>
<evidence type="ECO:0000313" key="3">
    <source>
        <dbReference type="EMBL" id="KAK7548848.1"/>
    </source>
</evidence>
<dbReference type="EMBL" id="JBBPDW010000010">
    <property type="protein sequence ID" value="KAK7548848.1"/>
    <property type="molecule type" value="Genomic_DNA"/>
</dbReference>
<feature type="domain" description="DUF7730" evidence="2">
    <location>
        <begin position="36"/>
        <end position="141"/>
    </location>
</feature>
<keyword evidence="4" id="KW-1185">Reference proteome</keyword>
<name>A0ABR1MIP8_9PEZI</name>
<dbReference type="PANTHER" id="PTHR42085:SF1">
    <property type="entry name" value="F-BOX DOMAIN-CONTAINING PROTEIN"/>
    <property type="match status" value="1"/>
</dbReference>
<feature type="compositionally biased region" description="Basic residues" evidence="1">
    <location>
        <begin position="1"/>
        <end position="12"/>
    </location>
</feature>
<dbReference type="PANTHER" id="PTHR42085">
    <property type="entry name" value="F-BOX DOMAIN-CONTAINING PROTEIN"/>
    <property type="match status" value="1"/>
</dbReference>
<accession>A0ABR1MIP8</accession>
<evidence type="ECO:0000313" key="4">
    <source>
        <dbReference type="Proteomes" id="UP001365128"/>
    </source>
</evidence>
<protein>
    <recommendedName>
        <fullName evidence="2">DUF7730 domain-containing protein</fullName>
    </recommendedName>
</protein>
<feature type="compositionally biased region" description="Basic and acidic residues" evidence="1">
    <location>
        <begin position="456"/>
        <end position="477"/>
    </location>
</feature>
<comment type="caution">
    <text evidence="3">The sequence shown here is derived from an EMBL/GenBank/DDBJ whole genome shotgun (WGS) entry which is preliminary data.</text>
</comment>
<evidence type="ECO:0000259" key="2">
    <source>
        <dbReference type="Pfam" id="PF24864"/>
    </source>
</evidence>
<dbReference type="Proteomes" id="UP001365128">
    <property type="component" value="Unassembled WGS sequence"/>
</dbReference>
<proteinExistence type="predicted"/>
<dbReference type="InterPro" id="IPR056632">
    <property type="entry name" value="DUF7730"/>
</dbReference>
<dbReference type="InterPro" id="IPR038883">
    <property type="entry name" value="AN11006-like"/>
</dbReference>
<dbReference type="Pfam" id="PF24864">
    <property type="entry name" value="DUF7730"/>
    <property type="match status" value="1"/>
</dbReference>
<gene>
    <name evidence="3" type="ORF">IWX46DRAFT_597084</name>
</gene>
<feature type="compositionally biased region" description="Acidic residues" evidence="1">
    <location>
        <begin position="446"/>
        <end position="455"/>
    </location>
</feature>
<feature type="region of interest" description="Disordered" evidence="1">
    <location>
        <begin position="1"/>
        <end position="32"/>
    </location>
</feature>
<organism evidence="3 4">
    <name type="scientific">Phyllosticta citricarpa</name>
    <dbReference type="NCBI Taxonomy" id="55181"/>
    <lineage>
        <taxon>Eukaryota</taxon>
        <taxon>Fungi</taxon>
        <taxon>Dikarya</taxon>
        <taxon>Ascomycota</taxon>
        <taxon>Pezizomycotina</taxon>
        <taxon>Dothideomycetes</taxon>
        <taxon>Dothideomycetes incertae sedis</taxon>
        <taxon>Botryosphaeriales</taxon>
        <taxon>Phyllostictaceae</taxon>
        <taxon>Phyllosticta</taxon>
    </lineage>
</organism>
<sequence>METDSRKRKHDKPRSDSLKVPTGSPKTRDPARERPALLKLPLELREMIYQHLLLVGVVCIGPVVLPHKDPYYSDPSRSPDPPHYRRSTFRSEWQLPNEGTYSRINPQVSDRPSLNVLETCREIYNESASYFYSKNIFFFGQFDKGFRYQEPRSPIQAAVAFLEDRPTCALEWIKHIKIGFGAGVQCHCRAELRHDFLHLSASDEDVKRFYTVVRDRLKLNHLSILIRGWPLDVRPGRMGFDYGPDTRQRDGDQWILKRSLIQLNHLLSLGQFSRLSVEIHAQRPGGIFAAERISFHPGRLVAFATLLRSRLLRGGEALGTVNISVHERHDAKVYYPVGDFQEAVCRREKWRVFVVRCDDNDSGKSLLAPAKRLPRMLNQDPHDSAWLRSRLSGPQSRREFAFAFPFDGRGLVREWDPLDWLFGGPSFLPEYREIRGLILRPKSPDDYNDSDDGETDSLKDIELDAEDVEHLPPEAFM</sequence>